<protein>
    <submittedName>
        <fullName evidence="1">DUF2194 domain-containing protein</fullName>
    </submittedName>
</protein>
<accession>A0A2A8ISR4</accession>
<dbReference type="OrthoDB" id="4822551at2"/>
<gene>
    <name evidence="1" type="ORF">COD19_19900</name>
</gene>
<reference evidence="1 2" key="1">
    <citation type="submission" date="2017-09" db="EMBL/GenBank/DDBJ databases">
        <title>Large-scale bioinformatics analysis of Bacillus genomes uncovers conserved roles of natural products in bacterial physiology.</title>
        <authorList>
            <consortium name="Agbiome Team Llc"/>
            <person name="Bleich R.M."/>
            <person name="Grubbs K.J."/>
            <person name="Santa Maria K.C."/>
            <person name="Allen S.E."/>
            <person name="Farag S."/>
            <person name="Shank E.A."/>
            <person name="Bowers A."/>
        </authorList>
    </citation>
    <scope>NUCLEOTIDE SEQUENCE [LARGE SCALE GENOMIC DNA]</scope>
    <source>
        <strain evidence="1 2">AFS040105</strain>
    </source>
</reference>
<dbReference type="CDD" id="cd10924">
    <property type="entry name" value="CE4_COG4878"/>
    <property type="match status" value="1"/>
</dbReference>
<dbReference type="AlphaFoldDB" id="A0A2A8ISR4"/>
<dbReference type="InterPro" id="IPR011330">
    <property type="entry name" value="Glyco_hydro/deAcase_b/a-brl"/>
</dbReference>
<organism evidence="1 2">
    <name type="scientific">Bacillus cereus</name>
    <dbReference type="NCBI Taxonomy" id="1396"/>
    <lineage>
        <taxon>Bacteria</taxon>
        <taxon>Bacillati</taxon>
        <taxon>Bacillota</taxon>
        <taxon>Bacilli</taxon>
        <taxon>Bacillales</taxon>
        <taxon>Bacillaceae</taxon>
        <taxon>Bacillus</taxon>
        <taxon>Bacillus cereus group</taxon>
    </lineage>
</organism>
<dbReference type="InterPro" id="IPR029062">
    <property type="entry name" value="Class_I_gatase-like"/>
</dbReference>
<dbReference type="InterPro" id="IPR018695">
    <property type="entry name" value="DUF2194"/>
</dbReference>
<name>A0A2A8ISR4_BACCE</name>
<dbReference type="Pfam" id="PF09960">
    <property type="entry name" value="DUF2194"/>
    <property type="match status" value="1"/>
</dbReference>
<evidence type="ECO:0000313" key="1">
    <source>
        <dbReference type="EMBL" id="PGT99298.1"/>
    </source>
</evidence>
<proteinExistence type="predicted"/>
<comment type="caution">
    <text evidence="1">The sequence shown here is derived from an EMBL/GenBank/DDBJ whole genome shotgun (WGS) entry which is preliminary data.</text>
</comment>
<dbReference type="SUPFAM" id="SSF88713">
    <property type="entry name" value="Glycoside hydrolase/deacetylase"/>
    <property type="match status" value="1"/>
</dbReference>
<dbReference type="Gene3D" id="3.20.20.370">
    <property type="entry name" value="Glycoside hydrolase/deacetylase"/>
    <property type="match status" value="1"/>
</dbReference>
<dbReference type="Proteomes" id="UP000225766">
    <property type="component" value="Unassembled WGS sequence"/>
</dbReference>
<dbReference type="GO" id="GO:0005975">
    <property type="term" value="P:carbohydrate metabolic process"/>
    <property type="evidence" value="ECO:0007669"/>
    <property type="project" value="InterPro"/>
</dbReference>
<evidence type="ECO:0000313" key="2">
    <source>
        <dbReference type="Proteomes" id="UP000225766"/>
    </source>
</evidence>
<sequence length="610" mass="68799">MKKSINIYIGIISITLLLLIFSILIYRTNNFYQIFSVPKTKETDTVKTVTAKDVTPHGQEMQFYVLTTDNNLGEQVTFHTKKAMDYAHLHYKDITANEIKALTPSPYTGIIITGEEMAQLPQADIQNFVQMGGKLIVANRLDSDPSWNSLFGIKQKGGFTDAKGLTFEQVLFPGYPDLSSSSSLFTHSSMDIALDENTTDPWITAEDLPILWTNEYGEGKVLYWNTTALNNKLGRGMFVQSLGTIFPTFATAQLGAEIMYIDDFPSPIPSGELKNLTTEKISVEEFYKKHWWKNMKDISDELHIKYTGVAIGTYQNKVTPPFEDFANKNRNTYLLFGRELLSQGGEIGIHGYNHQPLLLPKDPVDESLEYIPWHSKEDMATALDALQKLVYNFFPNEKLKTYVPPSNIINTTGLNVLNESVPTLETVSSLYIGSSSNGSLIQEFEPDKQNKNIYHFPRITSGYHMTDEEQFILTDVTANLGVISHFVHPDDILDEKRSGNLTWEELFKAYKKTIIEIRERYPYMKSMTQSEATASMKIYQTGDLAVSYEDDAVHLAYKGLPNHTSTIIRVEEGKKLETGSFPYGTVTKLDSQIYSVTLKKANATIPIKGA</sequence>
<dbReference type="RefSeq" id="WP_088231866.1">
    <property type="nucleotide sequence ID" value="NZ_NBBB01000011.1"/>
</dbReference>
<dbReference type="EMBL" id="NUMG01000028">
    <property type="protein sequence ID" value="PGT99298.1"/>
    <property type="molecule type" value="Genomic_DNA"/>
</dbReference>
<dbReference type="SUPFAM" id="SSF52317">
    <property type="entry name" value="Class I glutamine amidotransferase-like"/>
    <property type="match status" value="1"/>
</dbReference>